<evidence type="ECO:0000313" key="2">
    <source>
        <dbReference type="EMBL" id="KAJ8417502.1"/>
    </source>
</evidence>
<proteinExistence type="predicted"/>
<evidence type="ECO:0000313" key="3">
    <source>
        <dbReference type="Proteomes" id="UP001221898"/>
    </source>
</evidence>
<reference evidence="2" key="1">
    <citation type="journal article" date="2023" name="Science">
        <title>Genome structures resolve the early diversification of teleost fishes.</title>
        <authorList>
            <person name="Parey E."/>
            <person name="Louis A."/>
            <person name="Montfort J."/>
            <person name="Bouchez O."/>
            <person name="Roques C."/>
            <person name="Iampietro C."/>
            <person name="Lluch J."/>
            <person name="Castinel A."/>
            <person name="Donnadieu C."/>
            <person name="Desvignes T."/>
            <person name="Floi Bucao C."/>
            <person name="Jouanno E."/>
            <person name="Wen M."/>
            <person name="Mejri S."/>
            <person name="Dirks R."/>
            <person name="Jansen H."/>
            <person name="Henkel C."/>
            <person name="Chen W.J."/>
            <person name="Zahm M."/>
            <person name="Cabau C."/>
            <person name="Klopp C."/>
            <person name="Thompson A.W."/>
            <person name="Robinson-Rechavi M."/>
            <person name="Braasch I."/>
            <person name="Lecointre G."/>
            <person name="Bobe J."/>
            <person name="Postlethwait J.H."/>
            <person name="Berthelot C."/>
            <person name="Roest Crollius H."/>
            <person name="Guiguen Y."/>
        </authorList>
    </citation>
    <scope>NUCLEOTIDE SEQUENCE</scope>
    <source>
        <strain evidence="2">NC1722</strain>
    </source>
</reference>
<evidence type="ECO:0000256" key="1">
    <source>
        <dbReference type="SAM" id="MobiDB-lite"/>
    </source>
</evidence>
<accession>A0AAD7TBB3</accession>
<keyword evidence="3" id="KW-1185">Reference proteome</keyword>
<gene>
    <name evidence="2" type="ORF">AAFF_G00223450</name>
</gene>
<dbReference type="Proteomes" id="UP001221898">
    <property type="component" value="Unassembled WGS sequence"/>
</dbReference>
<dbReference type="AlphaFoldDB" id="A0AAD7TBB3"/>
<organism evidence="2 3">
    <name type="scientific">Aldrovandia affinis</name>
    <dbReference type="NCBI Taxonomy" id="143900"/>
    <lineage>
        <taxon>Eukaryota</taxon>
        <taxon>Metazoa</taxon>
        <taxon>Chordata</taxon>
        <taxon>Craniata</taxon>
        <taxon>Vertebrata</taxon>
        <taxon>Euteleostomi</taxon>
        <taxon>Actinopterygii</taxon>
        <taxon>Neopterygii</taxon>
        <taxon>Teleostei</taxon>
        <taxon>Notacanthiformes</taxon>
        <taxon>Halosauridae</taxon>
        <taxon>Aldrovandia</taxon>
    </lineage>
</organism>
<feature type="region of interest" description="Disordered" evidence="1">
    <location>
        <begin position="31"/>
        <end position="60"/>
    </location>
</feature>
<protein>
    <submittedName>
        <fullName evidence="2">Uncharacterized protein</fullName>
    </submittedName>
</protein>
<dbReference type="EMBL" id="JAINUG010000003">
    <property type="protein sequence ID" value="KAJ8417502.1"/>
    <property type="molecule type" value="Genomic_DNA"/>
</dbReference>
<name>A0AAD7TBB3_9TELE</name>
<sequence length="136" mass="14327">MSPFLEEVALLTTLYLAAPAEWGDSPSLAGEGMAEWATTPARKRASSGDNKCPRGNKSAPSIPIDNRYEVLAGSEVGVDMDVELGSLSSFLDGWARDNLMEALGMDTSAAPSGAEGGAENFLFQIFIPFSPNLVAN</sequence>
<comment type="caution">
    <text evidence="2">The sequence shown here is derived from an EMBL/GenBank/DDBJ whole genome shotgun (WGS) entry which is preliminary data.</text>
</comment>